<gene>
    <name evidence="1" type="ORF">LCGC14_0885080</name>
</gene>
<organism evidence="1">
    <name type="scientific">marine sediment metagenome</name>
    <dbReference type="NCBI Taxonomy" id="412755"/>
    <lineage>
        <taxon>unclassified sequences</taxon>
        <taxon>metagenomes</taxon>
        <taxon>ecological metagenomes</taxon>
    </lineage>
</organism>
<sequence>MAKATKSQIKKERSPAKLKKVLKQKGYPKGKPPKGKVVHHVKPVAERGKTTKKNIRVISKSKHKKIHAGRRKRGKV</sequence>
<dbReference type="CDD" id="cd00085">
    <property type="entry name" value="HNHc"/>
    <property type="match status" value="1"/>
</dbReference>
<comment type="caution">
    <text evidence="1">The sequence shown here is derived from an EMBL/GenBank/DDBJ whole genome shotgun (WGS) entry which is preliminary data.</text>
</comment>
<proteinExistence type="predicted"/>
<reference evidence="1" key="1">
    <citation type="journal article" date="2015" name="Nature">
        <title>Complex archaea that bridge the gap between prokaryotes and eukaryotes.</title>
        <authorList>
            <person name="Spang A."/>
            <person name="Saw J.H."/>
            <person name="Jorgensen S.L."/>
            <person name="Zaremba-Niedzwiedzka K."/>
            <person name="Martijn J."/>
            <person name="Lind A.E."/>
            <person name="van Eijk R."/>
            <person name="Schleper C."/>
            <person name="Guy L."/>
            <person name="Ettema T.J."/>
        </authorList>
    </citation>
    <scope>NUCLEOTIDE SEQUENCE</scope>
</reference>
<dbReference type="InterPro" id="IPR003615">
    <property type="entry name" value="HNH_nuc"/>
</dbReference>
<evidence type="ECO:0000313" key="1">
    <source>
        <dbReference type="EMBL" id="KKN25398.1"/>
    </source>
</evidence>
<dbReference type="EMBL" id="LAZR01002805">
    <property type="protein sequence ID" value="KKN25398.1"/>
    <property type="molecule type" value="Genomic_DNA"/>
</dbReference>
<dbReference type="AlphaFoldDB" id="A0A0F9S7R5"/>
<evidence type="ECO:0008006" key="2">
    <source>
        <dbReference type="Google" id="ProtNLM"/>
    </source>
</evidence>
<accession>A0A0F9S7R5</accession>
<protein>
    <recommendedName>
        <fullName evidence="2">HNH nuclease domain-containing protein</fullName>
    </recommendedName>
</protein>
<name>A0A0F9S7R5_9ZZZZ</name>